<dbReference type="KEGG" id="tut:107368630"/>
<dbReference type="AlphaFoldDB" id="T1KYX9"/>
<reference evidence="4" key="1">
    <citation type="submission" date="2011-08" db="EMBL/GenBank/DDBJ databases">
        <authorList>
            <person name="Rombauts S."/>
        </authorList>
    </citation>
    <scope>NUCLEOTIDE SEQUENCE</scope>
    <source>
        <strain evidence="4">London</strain>
    </source>
</reference>
<evidence type="ECO:0000313" key="4">
    <source>
        <dbReference type="Proteomes" id="UP000015104"/>
    </source>
</evidence>
<feature type="signal peptide" evidence="1">
    <location>
        <begin position="1"/>
        <end position="22"/>
    </location>
</feature>
<dbReference type="Pfam" id="PF00188">
    <property type="entry name" value="CAP"/>
    <property type="match status" value="1"/>
</dbReference>
<protein>
    <recommendedName>
        <fullName evidence="2">SCP domain-containing protein</fullName>
    </recommendedName>
</protein>
<keyword evidence="1" id="KW-0732">Signal</keyword>
<dbReference type="EMBL" id="CAEY01000719">
    <property type="status" value="NOT_ANNOTATED_CDS"/>
    <property type="molecule type" value="Genomic_DNA"/>
</dbReference>
<dbReference type="OMA" id="AKLIWRR"/>
<evidence type="ECO:0000256" key="1">
    <source>
        <dbReference type="SAM" id="SignalP"/>
    </source>
</evidence>
<dbReference type="PANTHER" id="PTHR10334">
    <property type="entry name" value="CYSTEINE-RICH SECRETORY PROTEIN-RELATED"/>
    <property type="match status" value="1"/>
</dbReference>
<organism evidence="3 4">
    <name type="scientific">Tetranychus urticae</name>
    <name type="common">Two-spotted spider mite</name>
    <dbReference type="NCBI Taxonomy" id="32264"/>
    <lineage>
        <taxon>Eukaryota</taxon>
        <taxon>Metazoa</taxon>
        <taxon>Ecdysozoa</taxon>
        <taxon>Arthropoda</taxon>
        <taxon>Chelicerata</taxon>
        <taxon>Arachnida</taxon>
        <taxon>Acari</taxon>
        <taxon>Acariformes</taxon>
        <taxon>Trombidiformes</taxon>
        <taxon>Prostigmata</taxon>
        <taxon>Eleutherengona</taxon>
        <taxon>Raphignathae</taxon>
        <taxon>Tetranychoidea</taxon>
        <taxon>Tetranychidae</taxon>
        <taxon>Tetranychus</taxon>
    </lineage>
</organism>
<dbReference type="InterPro" id="IPR001283">
    <property type="entry name" value="CRISP-related"/>
</dbReference>
<feature type="chain" id="PRO_5004581900" description="SCP domain-containing protein" evidence="1">
    <location>
        <begin position="23"/>
        <end position="189"/>
    </location>
</feature>
<keyword evidence="4" id="KW-1185">Reference proteome</keyword>
<dbReference type="EnsemblMetazoa" id="tetur27g02330.1">
    <property type="protein sequence ID" value="tetur27g02330.1"/>
    <property type="gene ID" value="tetur27g02330"/>
</dbReference>
<gene>
    <name evidence="3" type="primary">107368630</name>
</gene>
<dbReference type="HOGENOM" id="CLU_1436152_0_0_1"/>
<dbReference type="InterPro" id="IPR035940">
    <property type="entry name" value="CAP_sf"/>
</dbReference>
<proteinExistence type="predicted"/>
<dbReference type="Gene3D" id="3.40.33.10">
    <property type="entry name" value="CAP"/>
    <property type="match status" value="1"/>
</dbReference>
<dbReference type="InterPro" id="IPR014044">
    <property type="entry name" value="CAP_dom"/>
</dbReference>
<dbReference type="Proteomes" id="UP000015104">
    <property type="component" value="Unassembled WGS sequence"/>
</dbReference>
<name>T1KYX9_TETUR</name>
<reference evidence="3" key="2">
    <citation type="submission" date="2015-06" db="UniProtKB">
        <authorList>
            <consortium name="EnsemblMetazoa"/>
        </authorList>
    </citation>
    <scope>IDENTIFICATION</scope>
</reference>
<evidence type="ECO:0000313" key="3">
    <source>
        <dbReference type="EnsemblMetazoa" id="tetur27g02330.1"/>
    </source>
</evidence>
<dbReference type="OrthoDB" id="6483362at2759"/>
<dbReference type="SMART" id="SM00198">
    <property type="entry name" value="SCP"/>
    <property type="match status" value="1"/>
</dbReference>
<accession>T1KYX9</accession>
<feature type="domain" description="SCP" evidence="2">
    <location>
        <begin position="31"/>
        <end position="167"/>
    </location>
</feature>
<evidence type="ECO:0000259" key="2">
    <source>
        <dbReference type="SMART" id="SM00198"/>
    </source>
</evidence>
<sequence>MSTMLFILSFIICFLIPMQVSGETKETTDFLFLSDCLYQHNHYRKLHGVPILTYDREALDLARTRALEMSKTVSDDPNSPYSNYTLNWSYIPGTKSPSCKALVAQWYKGVHYYSFAKGLVPKKVEPFAKLIWRRSKKIGCAQVTNDNEQSPGIYTVCVYTPKADLKTGSLENISPISNPSNYYNFYLLR</sequence>
<dbReference type="SUPFAM" id="SSF55797">
    <property type="entry name" value="PR-1-like"/>
    <property type="match status" value="1"/>
</dbReference>